<name>A0A0F8D9B2_CERFI</name>
<dbReference type="AlphaFoldDB" id="A0A0F8D9B2"/>
<feature type="compositionally biased region" description="Low complexity" evidence="1">
    <location>
        <begin position="165"/>
        <end position="186"/>
    </location>
</feature>
<dbReference type="OrthoDB" id="45930at2759"/>
<feature type="region of interest" description="Disordered" evidence="1">
    <location>
        <begin position="156"/>
        <end position="246"/>
    </location>
</feature>
<proteinExistence type="predicted"/>
<sequence length="659" mass="71134">MLSATRRWLKRNRTPVAVGLGVLGAGYIAAQYVTSKINDARERLSSERVSKENLRRRFEQNQEDCTFTVLALLPTATQNIIDAMNTENITYQIQRVKGTSRAGSTATLSTAGPPSLADTAITEDDGRSTYSESGIHVSQIVLPSQLTAPAIPATVPEDQVESTDVPVEAEAPAAEGNGQTEALTATKEAKTEESSKNDGPDSAPTGPVDAEAPATEAATTEAPRDSATPDQAAVSAETPKIEVARPQDDGEAIAQAAAEAKAQAIAAKAARKTKRQLWAELTISSITRAFTLVYTLALLTMLTRIQLNLLGRRSYLSSVVTLATPNFSSGISLENNDDIDSSAVYGSDFETNRKYLTFSWWLLNRGWVVVMQRVESAVRQVFGPLSPRDLLSFNQLAEHILAVRKLVEGASPEERRKTNWLSVLLPPREDEDVVIRESGILNTGRDLSDAQVMSCPDSTAPTAPVSLRKLIDETADIIESPSFIHVLTLLLDRGFTALVDRKLAIGAYDLPLPDQVLTDSLEMRELRSTRVVLLPKILSVLTREAHVIGSGISNENEYLQDMEQVSELEAFAAVVYSSNWEADIQGDVGFGASPSVSLGAPTKRGGASQVIKGPGSQTLRVVRDDEDESVVAMGDTGQSMVIVDPAFENVWEKVTSEGQ</sequence>
<dbReference type="GO" id="GO:0045046">
    <property type="term" value="P:protein import into peroxisome membrane"/>
    <property type="evidence" value="ECO:0007669"/>
    <property type="project" value="TreeGrafter"/>
</dbReference>
<dbReference type="GO" id="GO:0030674">
    <property type="term" value="F:protein-macromolecule adaptor activity"/>
    <property type="evidence" value="ECO:0007669"/>
    <property type="project" value="TreeGrafter"/>
</dbReference>
<dbReference type="PANTHER" id="PTHR28080:SF1">
    <property type="entry name" value="PEROXISOMAL BIOGENESIS FACTOR 3"/>
    <property type="match status" value="1"/>
</dbReference>
<accession>A0A0F8D9B2</accession>
<evidence type="ECO:0000256" key="1">
    <source>
        <dbReference type="SAM" id="MobiDB-lite"/>
    </source>
</evidence>
<feature type="compositionally biased region" description="Low complexity" evidence="1">
    <location>
        <begin position="210"/>
        <end position="221"/>
    </location>
</feature>
<dbReference type="EMBL" id="LBBL01000342">
    <property type="protein sequence ID" value="KKF92719.1"/>
    <property type="molecule type" value="Genomic_DNA"/>
</dbReference>
<protein>
    <submittedName>
        <fullName evidence="2">Peroxisomal biogenesis factor 3</fullName>
    </submittedName>
</protein>
<feature type="compositionally biased region" description="Basic and acidic residues" evidence="1">
    <location>
        <begin position="187"/>
        <end position="199"/>
    </location>
</feature>
<dbReference type="Proteomes" id="UP000034841">
    <property type="component" value="Unassembled WGS sequence"/>
</dbReference>
<dbReference type="InterPro" id="IPR006966">
    <property type="entry name" value="Peroxin-3"/>
</dbReference>
<feature type="region of interest" description="Disordered" evidence="1">
    <location>
        <begin position="104"/>
        <end position="130"/>
    </location>
</feature>
<comment type="caution">
    <text evidence="2">The sequence shown here is derived from an EMBL/GenBank/DDBJ whole genome shotgun (WGS) entry which is preliminary data.</text>
</comment>
<reference evidence="2 3" key="1">
    <citation type="submission" date="2015-04" db="EMBL/GenBank/DDBJ databases">
        <title>Genome sequence of Ceratocystis platani, a major pathogen of plane trees.</title>
        <authorList>
            <person name="Belbahri L."/>
        </authorList>
    </citation>
    <scope>NUCLEOTIDE SEQUENCE [LARGE SCALE GENOMIC DNA]</scope>
    <source>
        <strain evidence="2 3">CFO</strain>
    </source>
</reference>
<gene>
    <name evidence="2" type="primary">PEX3</name>
    <name evidence="2" type="ORF">CFO_g4929</name>
</gene>
<keyword evidence="3" id="KW-1185">Reference proteome</keyword>
<organism evidence="2 3">
    <name type="scientific">Ceratocystis fimbriata f. sp. platani</name>
    <dbReference type="NCBI Taxonomy" id="88771"/>
    <lineage>
        <taxon>Eukaryota</taxon>
        <taxon>Fungi</taxon>
        <taxon>Dikarya</taxon>
        <taxon>Ascomycota</taxon>
        <taxon>Pezizomycotina</taxon>
        <taxon>Sordariomycetes</taxon>
        <taxon>Hypocreomycetidae</taxon>
        <taxon>Microascales</taxon>
        <taxon>Ceratocystidaceae</taxon>
        <taxon>Ceratocystis</taxon>
    </lineage>
</organism>
<dbReference type="GO" id="GO:0005778">
    <property type="term" value="C:peroxisomal membrane"/>
    <property type="evidence" value="ECO:0007669"/>
    <property type="project" value="InterPro"/>
</dbReference>
<evidence type="ECO:0000313" key="3">
    <source>
        <dbReference type="Proteomes" id="UP000034841"/>
    </source>
</evidence>
<dbReference type="Pfam" id="PF04882">
    <property type="entry name" value="Peroxin-3"/>
    <property type="match status" value="1"/>
</dbReference>
<dbReference type="PANTHER" id="PTHR28080">
    <property type="entry name" value="PEROXISOMAL BIOGENESIS FACTOR 3"/>
    <property type="match status" value="1"/>
</dbReference>
<evidence type="ECO:0000313" key="2">
    <source>
        <dbReference type="EMBL" id="KKF92719.1"/>
    </source>
</evidence>